<evidence type="ECO:0000259" key="8">
    <source>
        <dbReference type="Pfam" id="PF00345"/>
    </source>
</evidence>
<gene>
    <name evidence="10" type="ORF">SAMN05216202_1253</name>
</gene>
<evidence type="ECO:0000256" key="4">
    <source>
        <dbReference type="ARBA" id="ARBA00022764"/>
    </source>
</evidence>
<proteinExistence type="inferred from homology"/>
<dbReference type="AlphaFoldDB" id="A0A1H2M8Y2"/>
<dbReference type="Pfam" id="PF02753">
    <property type="entry name" value="PapD_C"/>
    <property type="match status" value="1"/>
</dbReference>
<dbReference type="EMBL" id="LT629802">
    <property type="protein sequence ID" value="SDU89707.1"/>
    <property type="molecule type" value="Genomic_DNA"/>
</dbReference>
<dbReference type="InterPro" id="IPR016147">
    <property type="entry name" value="Pili_assmbl_chaperone_N"/>
</dbReference>
<evidence type="ECO:0000256" key="7">
    <source>
        <dbReference type="SAM" id="SignalP"/>
    </source>
</evidence>
<dbReference type="InterPro" id="IPR008962">
    <property type="entry name" value="PapD-like_sf"/>
</dbReference>
<accession>A0A1H2M8Y2</accession>
<comment type="subcellular location">
    <subcellularLocation>
        <location evidence="1 6">Periplasm</location>
    </subcellularLocation>
</comment>
<evidence type="ECO:0000313" key="11">
    <source>
        <dbReference type="Proteomes" id="UP000198600"/>
    </source>
</evidence>
<reference evidence="11" key="1">
    <citation type="submission" date="2016-10" db="EMBL/GenBank/DDBJ databases">
        <authorList>
            <person name="Varghese N."/>
            <person name="Submissions S."/>
        </authorList>
    </citation>
    <scope>NUCLEOTIDE SEQUENCE [LARGE SCALE GENOMIC DNA]</scope>
    <source>
        <strain evidence="11">LMG 2223</strain>
    </source>
</reference>
<dbReference type="GO" id="GO:0030288">
    <property type="term" value="C:outer membrane-bounded periplasmic space"/>
    <property type="evidence" value="ECO:0007669"/>
    <property type="project" value="InterPro"/>
</dbReference>
<keyword evidence="11" id="KW-1185">Reference proteome</keyword>
<evidence type="ECO:0000256" key="6">
    <source>
        <dbReference type="RuleBase" id="RU003918"/>
    </source>
</evidence>
<keyword evidence="4" id="KW-0574">Periplasm</keyword>
<dbReference type="InterPro" id="IPR001829">
    <property type="entry name" value="Pili_assmbl_chaperone_bac"/>
</dbReference>
<dbReference type="PRINTS" id="PR00969">
    <property type="entry name" value="CHAPERONPILI"/>
</dbReference>
<dbReference type="SUPFAM" id="SSF49584">
    <property type="entry name" value="Periplasmic chaperone C-domain"/>
    <property type="match status" value="1"/>
</dbReference>
<dbReference type="OrthoDB" id="9131059at2"/>
<evidence type="ECO:0000313" key="10">
    <source>
        <dbReference type="EMBL" id="SDU89707.1"/>
    </source>
</evidence>
<evidence type="ECO:0000256" key="1">
    <source>
        <dbReference type="ARBA" id="ARBA00004418"/>
    </source>
</evidence>
<dbReference type="GO" id="GO:0071555">
    <property type="term" value="P:cell wall organization"/>
    <property type="evidence" value="ECO:0007669"/>
    <property type="project" value="InterPro"/>
</dbReference>
<feature type="domain" description="Pili assembly chaperone C-terminal" evidence="9">
    <location>
        <begin position="176"/>
        <end position="240"/>
    </location>
</feature>
<dbReference type="InterPro" id="IPR016148">
    <property type="entry name" value="Pili_assmbl_chaperone_C"/>
</dbReference>
<organism evidence="10 11">
    <name type="scientific">Pseudomonas mucidolens</name>
    <dbReference type="NCBI Taxonomy" id="46679"/>
    <lineage>
        <taxon>Bacteria</taxon>
        <taxon>Pseudomonadati</taxon>
        <taxon>Pseudomonadota</taxon>
        <taxon>Gammaproteobacteria</taxon>
        <taxon>Pseudomonadales</taxon>
        <taxon>Pseudomonadaceae</taxon>
        <taxon>Pseudomonas</taxon>
    </lineage>
</organism>
<dbReference type="InterPro" id="IPR018046">
    <property type="entry name" value="Pili_assmbl_chaperone_CS"/>
</dbReference>
<protein>
    <submittedName>
        <fullName evidence="10">P pilus assembly protein, chaperone PapD</fullName>
    </submittedName>
</protein>
<sequence>MIRYKLVPLLIWACLTVNVTQIAQAGVMPEKTRLIFDEGQSHRSLMLANTNAYPVVVQTWVDNGEGNQAPENTVSTMVALPSVFRLQPGALQGLRIVYDGSSLPKDRESVSWLNIYEIPPAKASAPLIATQVAVAMNTQMKIFYRPANLPSTPEQMAATLTFSLKQQSDGWVLICHNPTPYHASFSSLRLVAQGHDQPVAKTPDMMTPPLSDKAYSLEALNLGGLIGLAVNYTLIDDEGHYHDGSATVQTESGRALPSSPHL</sequence>
<evidence type="ECO:0000259" key="9">
    <source>
        <dbReference type="Pfam" id="PF02753"/>
    </source>
</evidence>
<dbReference type="InterPro" id="IPR050643">
    <property type="entry name" value="Periplasmic_pilus_chap"/>
</dbReference>
<dbReference type="Proteomes" id="UP000198600">
    <property type="component" value="Chromosome I"/>
</dbReference>
<dbReference type="PANTHER" id="PTHR30251:SF7">
    <property type="entry name" value="FIMBRIAE CHAPARONE"/>
    <property type="match status" value="1"/>
</dbReference>
<name>A0A1H2M8Y2_9PSED</name>
<dbReference type="InterPro" id="IPR036316">
    <property type="entry name" value="Pili_assmbl_chap_C_dom_sf"/>
</dbReference>
<dbReference type="PANTHER" id="PTHR30251">
    <property type="entry name" value="PILUS ASSEMBLY CHAPERONE"/>
    <property type="match status" value="1"/>
</dbReference>
<comment type="similarity">
    <text evidence="2 6">Belongs to the periplasmic pilus chaperone family.</text>
</comment>
<feature type="domain" description="Pili assembly chaperone N-terminal" evidence="8">
    <location>
        <begin position="26"/>
        <end position="149"/>
    </location>
</feature>
<dbReference type="Gene3D" id="2.60.40.10">
    <property type="entry name" value="Immunoglobulins"/>
    <property type="match status" value="2"/>
</dbReference>
<dbReference type="InterPro" id="IPR013783">
    <property type="entry name" value="Ig-like_fold"/>
</dbReference>
<evidence type="ECO:0000256" key="3">
    <source>
        <dbReference type="ARBA" id="ARBA00022729"/>
    </source>
</evidence>
<feature type="signal peptide" evidence="7">
    <location>
        <begin position="1"/>
        <end position="25"/>
    </location>
</feature>
<feature type="chain" id="PRO_5009280107" evidence="7">
    <location>
        <begin position="26"/>
        <end position="262"/>
    </location>
</feature>
<dbReference type="STRING" id="46679.SAMN05216202_1253"/>
<keyword evidence="5 6" id="KW-0143">Chaperone</keyword>
<evidence type="ECO:0000256" key="2">
    <source>
        <dbReference type="ARBA" id="ARBA00007399"/>
    </source>
</evidence>
<dbReference type="SUPFAM" id="SSF49354">
    <property type="entry name" value="PapD-like"/>
    <property type="match status" value="1"/>
</dbReference>
<dbReference type="PROSITE" id="PS00635">
    <property type="entry name" value="PILI_CHAPERONE"/>
    <property type="match status" value="1"/>
</dbReference>
<keyword evidence="3 7" id="KW-0732">Signal</keyword>
<dbReference type="Pfam" id="PF00345">
    <property type="entry name" value="PapD_N"/>
    <property type="match status" value="1"/>
</dbReference>
<evidence type="ECO:0000256" key="5">
    <source>
        <dbReference type="ARBA" id="ARBA00023186"/>
    </source>
</evidence>